<protein>
    <submittedName>
        <fullName evidence="4">Amino acid adenylation domain-containing protein</fullName>
    </submittedName>
</protein>
<accession>A0ABW1NHE0</accession>
<dbReference type="Proteomes" id="UP001596137">
    <property type="component" value="Unassembled WGS sequence"/>
</dbReference>
<name>A0ABW1NHE0_9ACTN</name>
<dbReference type="PANTHER" id="PTHR45527:SF14">
    <property type="entry name" value="PLIPASTATIN SYNTHASE SUBUNIT B"/>
    <property type="match status" value="1"/>
</dbReference>
<dbReference type="SUPFAM" id="SSF47336">
    <property type="entry name" value="ACP-like"/>
    <property type="match status" value="1"/>
</dbReference>
<dbReference type="CDD" id="cd17643">
    <property type="entry name" value="A_NRPS_Cytc1-like"/>
    <property type="match status" value="1"/>
</dbReference>
<dbReference type="InterPro" id="IPR036736">
    <property type="entry name" value="ACP-like_sf"/>
</dbReference>
<keyword evidence="5" id="KW-1185">Reference proteome</keyword>
<dbReference type="NCBIfam" id="TIGR01733">
    <property type="entry name" value="AA-adenyl-dom"/>
    <property type="match status" value="1"/>
</dbReference>
<sequence length="590" mass="63795">MTGKCLHQIFAEHARSQPGRIAVSAPDGEISYGELDERAERLVPRLRARGVGPGVLVGLCADRSVEMIVGLLGILKAGGAYVPIDPTYPAKRIEYLLDDSGVSTVVAVSRVADALSGRPVQVLWIDRDDPAPGAGLGGPEVGDRDLAYVIYTSGSTGAPKGVLVEHRNAVRLFERTGQWFGFDENDVVTLFHSVSFDFSVWEIWSALLYGGRLVVVPAQVARSPEAFRELLLDEGVTVLAQTPSAFRHLAAADARRDEPSPFRLRRVVFGGERLDVEVLKPWIDRYGDEKPELINMYGITETTVHVTYRRILGDDLEHPETSPIGVPIPDLGLHLLDADGRRVPDGVAAELYVSGEGLARGYLGRPRLTAERFAESADGTRLYRTGDLAVRLPGGEHAYIGRADDQIKVRGFRVEPREIEVCLLGEPGVAGAVVAARDYGEGDVRLLAFVVPAPGTEPDADLTRRLTARAAEELPVHARPSQYHIVAEIPMTVQGKADRGALVDQAKRPAAESTQSVPPIRVVQRIAANVLDREEVPPDADLFDLGATSLALTRIIAQVNEHYGLALTGGELEEASVQSLASCVGERLNA</sequence>
<dbReference type="PROSITE" id="PS00455">
    <property type="entry name" value="AMP_BINDING"/>
    <property type="match status" value="1"/>
</dbReference>
<dbReference type="InterPro" id="IPR025110">
    <property type="entry name" value="AMP-bd_C"/>
</dbReference>
<evidence type="ECO:0000256" key="1">
    <source>
        <dbReference type="ARBA" id="ARBA00022450"/>
    </source>
</evidence>
<proteinExistence type="predicted"/>
<dbReference type="Pfam" id="PF00501">
    <property type="entry name" value="AMP-binding"/>
    <property type="match status" value="1"/>
</dbReference>
<evidence type="ECO:0000259" key="3">
    <source>
        <dbReference type="PROSITE" id="PS50075"/>
    </source>
</evidence>
<keyword evidence="2" id="KW-0597">Phosphoprotein</keyword>
<dbReference type="Pfam" id="PF13193">
    <property type="entry name" value="AMP-binding_C"/>
    <property type="match status" value="1"/>
</dbReference>
<reference evidence="5" key="1">
    <citation type="journal article" date="2019" name="Int. J. Syst. Evol. Microbiol.">
        <title>The Global Catalogue of Microorganisms (GCM) 10K type strain sequencing project: providing services to taxonomists for standard genome sequencing and annotation.</title>
        <authorList>
            <consortium name="The Broad Institute Genomics Platform"/>
            <consortium name="The Broad Institute Genome Sequencing Center for Infectious Disease"/>
            <person name="Wu L."/>
            <person name="Ma J."/>
        </authorList>
    </citation>
    <scope>NUCLEOTIDE SEQUENCE [LARGE SCALE GENOMIC DNA]</scope>
    <source>
        <strain evidence="5">JCM 30346</strain>
    </source>
</reference>
<dbReference type="SUPFAM" id="SSF56801">
    <property type="entry name" value="Acetyl-CoA synthetase-like"/>
    <property type="match status" value="1"/>
</dbReference>
<gene>
    <name evidence="4" type="ORF">ACFP1K_16640</name>
</gene>
<dbReference type="Gene3D" id="1.10.1200.10">
    <property type="entry name" value="ACP-like"/>
    <property type="match status" value="1"/>
</dbReference>
<dbReference type="PROSITE" id="PS50075">
    <property type="entry name" value="CARRIER"/>
    <property type="match status" value="1"/>
</dbReference>
<keyword evidence="1" id="KW-0596">Phosphopantetheine</keyword>
<dbReference type="RefSeq" id="WP_380753631.1">
    <property type="nucleotide sequence ID" value="NZ_JBHSRF010000021.1"/>
</dbReference>
<dbReference type="InterPro" id="IPR009081">
    <property type="entry name" value="PP-bd_ACP"/>
</dbReference>
<dbReference type="InterPro" id="IPR020845">
    <property type="entry name" value="AMP-binding_CS"/>
</dbReference>
<dbReference type="Gene3D" id="3.30.300.30">
    <property type="match status" value="1"/>
</dbReference>
<evidence type="ECO:0000256" key="2">
    <source>
        <dbReference type="ARBA" id="ARBA00022553"/>
    </source>
</evidence>
<dbReference type="InterPro" id="IPR000873">
    <property type="entry name" value="AMP-dep_synth/lig_dom"/>
</dbReference>
<feature type="domain" description="Carrier" evidence="3">
    <location>
        <begin position="514"/>
        <end position="590"/>
    </location>
</feature>
<comment type="caution">
    <text evidence="4">The sequence shown here is derived from an EMBL/GenBank/DDBJ whole genome shotgun (WGS) entry which is preliminary data.</text>
</comment>
<dbReference type="InterPro" id="IPR010071">
    <property type="entry name" value="AA_adenyl_dom"/>
</dbReference>
<dbReference type="InterPro" id="IPR020806">
    <property type="entry name" value="PKS_PP-bd"/>
</dbReference>
<dbReference type="PRINTS" id="PR00154">
    <property type="entry name" value="AMPBINDING"/>
</dbReference>
<dbReference type="InterPro" id="IPR020459">
    <property type="entry name" value="AMP-binding"/>
</dbReference>
<organism evidence="4 5">
    <name type="scientific">Sphaerisporangium aureirubrum</name>
    <dbReference type="NCBI Taxonomy" id="1544736"/>
    <lineage>
        <taxon>Bacteria</taxon>
        <taxon>Bacillati</taxon>
        <taxon>Actinomycetota</taxon>
        <taxon>Actinomycetes</taxon>
        <taxon>Streptosporangiales</taxon>
        <taxon>Streptosporangiaceae</taxon>
        <taxon>Sphaerisporangium</taxon>
    </lineage>
</organism>
<dbReference type="EMBL" id="JBHSRF010000021">
    <property type="protein sequence ID" value="MFC6082800.1"/>
    <property type="molecule type" value="Genomic_DNA"/>
</dbReference>
<dbReference type="InterPro" id="IPR045851">
    <property type="entry name" value="AMP-bd_C_sf"/>
</dbReference>
<dbReference type="InterPro" id="IPR042099">
    <property type="entry name" value="ANL_N_sf"/>
</dbReference>
<evidence type="ECO:0000313" key="5">
    <source>
        <dbReference type="Proteomes" id="UP001596137"/>
    </source>
</evidence>
<dbReference type="PANTHER" id="PTHR45527">
    <property type="entry name" value="NONRIBOSOMAL PEPTIDE SYNTHETASE"/>
    <property type="match status" value="1"/>
</dbReference>
<evidence type="ECO:0000313" key="4">
    <source>
        <dbReference type="EMBL" id="MFC6082800.1"/>
    </source>
</evidence>
<dbReference type="Gene3D" id="3.40.50.12780">
    <property type="entry name" value="N-terminal domain of ligase-like"/>
    <property type="match status" value="1"/>
</dbReference>
<dbReference type="SMART" id="SM00823">
    <property type="entry name" value="PKS_PP"/>
    <property type="match status" value="1"/>
</dbReference>
<dbReference type="Pfam" id="PF00550">
    <property type="entry name" value="PP-binding"/>
    <property type="match status" value="1"/>
</dbReference>